<dbReference type="GO" id="GO:0003684">
    <property type="term" value="F:damaged DNA binding"/>
    <property type="evidence" value="ECO:0007669"/>
    <property type="project" value="InterPro"/>
</dbReference>
<dbReference type="STRING" id="86630.A0A367J619"/>
<dbReference type="GO" id="GO:0003697">
    <property type="term" value="F:single-stranded DNA binding"/>
    <property type="evidence" value="ECO:0007669"/>
    <property type="project" value="TreeGrafter"/>
</dbReference>
<organism evidence="10 11">
    <name type="scientific">Rhizopus azygosporus</name>
    <name type="common">Rhizopus microsporus var. azygosporus</name>
    <dbReference type="NCBI Taxonomy" id="86630"/>
    <lineage>
        <taxon>Eukaryota</taxon>
        <taxon>Fungi</taxon>
        <taxon>Fungi incertae sedis</taxon>
        <taxon>Mucoromycota</taxon>
        <taxon>Mucoromycotina</taxon>
        <taxon>Mucoromycetes</taxon>
        <taxon>Mucorales</taxon>
        <taxon>Mucorineae</taxon>
        <taxon>Rhizopodaceae</taxon>
        <taxon>Rhizopus</taxon>
    </lineage>
</organism>
<dbReference type="InterPro" id="IPR042488">
    <property type="entry name" value="Rad4_BHD3_sf"/>
</dbReference>
<proteinExistence type="inferred from homology"/>
<dbReference type="InterPro" id="IPR018328">
    <property type="entry name" value="Rad4_beta-hairpin_dom3"/>
</dbReference>
<dbReference type="InterPro" id="IPR018327">
    <property type="entry name" value="BHD_2"/>
</dbReference>
<dbReference type="Gene3D" id="3.90.260.10">
    <property type="entry name" value="Transglutaminase-like"/>
    <property type="match status" value="1"/>
</dbReference>
<feature type="domain" description="Rad4 beta-hairpin" evidence="9">
    <location>
        <begin position="629"/>
        <end position="703"/>
    </location>
</feature>
<evidence type="ECO:0000256" key="1">
    <source>
        <dbReference type="ARBA" id="ARBA00004123"/>
    </source>
</evidence>
<feature type="compositionally biased region" description="Acidic residues" evidence="6">
    <location>
        <begin position="95"/>
        <end position="122"/>
    </location>
</feature>
<evidence type="ECO:0000259" key="8">
    <source>
        <dbReference type="SMART" id="SM01031"/>
    </source>
</evidence>
<dbReference type="InterPro" id="IPR038765">
    <property type="entry name" value="Papain-like_cys_pep_sf"/>
</dbReference>
<feature type="domain" description="Rad4 beta-hairpin" evidence="8">
    <location>
        <begin position="560"/>
        <end position="622"/>
    </location>
</feature>
<dbReference type="Gene3D" id="2.20.20.110">
    <property type="entry name" value="Rad4, beta-hairpin domain BHD1"/>
    <property type="match status" value="1"/>
</dbReference>
<evidence type="ECO:0000256" key="2">
    <source>
        <dbReference type="ARBA" id="ARBA00009525"/>
    </source>
</evidence>
<dbReference type="Pfam" id="PF03835">
    <property type="entry name" value="Rad4"/>
    <property type="match status" value="1"/>
</dbReference>
<dbReference type="InterPro" id="IPR004583">
    <property type="entry name" value="DNA_repair_Rad4"/>
</dbReference>
<comment type="subcellular location">
    <subcellularLocation>
        <location evidence="1">Nucleus</location>
    </subcellularLocation>
</comment>
<dbReference type="EMBL" id="PJQL01002136">
    <property type="protein sequence ID" value="RCH85289.1"/>
    <property type="molecule type" value="Genomic_DNA"/>
</dbReference>
<dbReference type="Gene3D" id="3.30.70.2460">
    <property type="entry name" value="Rad4, beta-hairpin domain BHD3"/>
    <property type="match status" value="1"/>
</dbReference>
<dbReference type="SMART" id="SM01030">
    <property type="entry name" value="BHD_1"/>
    <property type="match status" value="1"/>
</dbReference>
<dbReference type="PANTHER" id="PTHR12135">
    <property type="entry name" value="DNA REPAIR PROTEIN XP-C / RAD4"/>
    <property type="match status" value="1"/>
</dbReference>
<dbReference type="SUPFAM" id="SSF54001">
    <property type="entry name" value="Cysteine proteinases"/>
    <property type="match status" value="1"/>
</dbReference>
<evidence type="ECO:0000259" key="9">
    <source>
        <dbReference type="SMART" id="SM01032"/>
    </source>
</evidence>
<evidence type="ECO:0000313" key="10">
    <source>
        <dbReference type="EMBL" id="RCH85289.1"/>
    </source>
</evidence>
<sequence>MAATRNLGKRKRGKQSESSSQRTTYMSRNARDQPEDQPESSLNASRKRRTDLSNSETAVKKRSKGKQKEESVIIDLQDDALMTCENEEGGFITMVEDEEKDKQEEDEEDDGDEEDEEDEDEIDWETVHLPPTLPEQMHEELVTDVVYKDVEVVFEAPRAVLKKSKWEMEYQRNLREWIHHGHVVALTAHYILRNRWCSSSKIKSRCSKIVPDHARNLLSKETSESGVITGIKWLLNWWSNYFSVTGPGLVTRPYSDFADINYDVLQEMILKHESNENADWIDSLDDFVNLLSKKEGTSDTCAELFVAVLRFCGCDARLVCSLQPVPHKIPSESTSKKKSGKGQDGAEKDKSNAEETDEKSNILFQFRTPTKSYVNPNVQLRQKNAKPPCVWAEVYCLESKKWICVDPVRGIINKPALMEPATLNRSNQLSYVLAMDDKKRHNITDVTRRYTSNLEKAIRLRDRPLTKREQSSGLKPWSEVFLAMLCHKPKMGEKERLEIQDLEKQEKKERMPTSIGGFKNHPLYALERHLKKFEVLHPKEPVLGSIRGEKIYPRQCIKTVATADSYRKQGREIIEGEQPIKMVKSSATTLEKKRLHEMAKQDGQEVLVPCYGEWQTRKIVPDPVVNGKVPKNAYGNIDLFTPEMLPPGAVHIPINGLGKVAKMLGIDYADAVTGFEFTKMRSVPIIDGIVVAEEYQYVLMEALEEQEKNNALKAIEKQEKEVYLRWRKLIKRLIIKARVDSEYGASKNASRRDHNDDVWAVYSATSNDNSDTYPGGGFLPEDNE</sequence>
<evidence type="ECO:0008006" key="12">
    <source>
        <dbReference type="Google" id="ProtNLM"/>
    </source>
</evidence>
<dbReference type="FunFam" id="3.30.70.2460:FF:000001">
    <property type="entry name" value="DNA repair protein Rad4 family"/>
    <property type="match status" value="1"/>
</dbReference>
<keyword evidence="3" id="KW-0227">DNA damage</keyword>
<feature type="region of interest" description="Disordered" evidence="6">
    <location>
        <begin position="765"/>
        <end position="784"/>
    </location>
</feature>
<dbReference type="Pfam" id="PF10404">
    <property type="entry name" value="BHD_2"/>
    <property type="match status" value="1"/>
</dbReference>
<dbReference type="AlphaFoldDB" id="A0A367J619"/>
<evidence type="ECO:0000313" key="11">
    <source>
        <dbReference type="Proteomes" id="UP000252139"/>
    </source>
</evidence>
<comment type="similarity">
    <text evidence="2">Belongs to the XPC family.</text>
</comment>
<evidence type="ECO:0000256" key="6">
    <source>
        <dbReference type="SAM" id="MobiDB-lite"/>
    </source>
</evidence>
<dbReference type="GO" id="GO:0006289">
    <property type="term" value="P:nucleotide-excision repair"/>
    <property type="evidence" value="ECO:0007669"/>
    <property type="project" value="InterPro"/>
</dbReference>
<keyword evidence="11" id="KW-1185">Reference proteome</keyword>
<dbReference type="InterPro" id="IPR036985">
    <property type="entry name" value="Transglutaminase-like_sf"/>
</dbReference>
<dbReference type="InterPro" id="IPR018325">
    <property type="entry name" value="Rad4/PNGase_transGLS-fold"/>
</dbReference>
<dbReference type="SMART" id="SM01031">
    <property type="entry name" value="BHD_2"/>
    <property type="match status" value="1"/>
</dbReference>
<dbReference type="GO" id="GO:0000111">
    <property type="term" value="C:nucleotide-excision repair factor 2 complex"/>
    <property type="evidence" value="ECO:0007669"/>
    <property type="project" value="TreeGrafter"/>
</dbReference>
<feature type="domain" description="Rad4 beta-hairpin" evidence="7">
    <location>
        <begin position="507"/>
        <end position="558"/>
    </location>
</feature>
<dbReference type="OrthoDB" id="300780at2759"/>
<feature type="compositionally biased region" description="Polar residues" evidence="6">
    <location>
        <begin position="16"/>
        <end position="27"/>
    </location>
</feature>
<dbReference type="Pfam" id="PF10405">
    <property type="entry name" value="BHD_3"/>
    <property type="match status" value="1"/>
</dbReference>
<dbReference type="InterPro" id="IPR018326">
    <property type="entry name" value="Rad4_beta-hairpin_dom1"/>
</dbReference>
<feature type="region of interest" description="Disordered" evidence="6">
    <location>
        <begin position="94"/>
        <end position="122"/>
    </location>
</feature>
<dbReference type="Proteomes" id="UP000252139">
    <property type="component" value="Unassembled WGS sequence"/>
</dbReference>
<keyword evidence="4" id="KW-0234">DNA repair</keyword>
<reference evidence="10 11" key="1">
    <citation type="journal article" date="2018" name="G3 (Bethesda)">
        <title>Phylogenetic and Phylogenomic Definition of Rhizopus Species.</title>
        <authorList>
            <person name="Gryganskyi A.P."/>
            <person name="Golan J."/>
            <person name="Dolatabadi S."/>
            <person name="Mondo S."/>
            <person name="Robb S."/>
            <person name="Idnurm A."/>
            <person name="Muszewska A."/>
            <person name="Steczkiewicz K."/>
            <person name="Masonjones S."/>
            <person name="Liao H.L."/>
            <person name="Gajdeczka M.T."/>
            <person name="Anike F."/>
            <person name="Vuek A."/>
            <person name="Anishchenko I.M."/>
            <person name="Voigt K."/>
            <person name="de Hoog G.S."/>
            <person name="Smith M.E."/>
            <person name="Heitman J."/>
            <person name="Vilgalys R."/>
            <person name="Stajich J.E."/>
        </authorList>
    </citation>
    <scope>NUCLEOTIDE SEQUENCE [LARGE SCALE GENOMIC DNA]</scope>
    <source>
        <strain evidence="10 11">CBS 357.93</strain>
    </source>
</reference>
<evidence type="ECO:0000256" key="5">
    <source>
        <dbReference type="ARBA" id="ARBA00023242"/>
    </source>
</evidence>
<dbReference type="SMART" id="SM01032">
    <property type="entry name" value="BHD_3"/>
    <property type="match status" value="1"/>
</dbReference>
<feature type="region of interest" description="Disordered" evidence="6">
    <location>
        <begin position="1"/>
        <end position="71"/>
    </location>
</feature>
<dbReference type="GO" id="GO:0005737">
    <property type="term" value="C:cytoplasm"/>
    <property type="evidence" value="ECO:0007669"/>
    <property type="project" value="TreeGrafter"/>
</dbReference>
<name>A0A367J619_RHIAZ</name>
<gene>
    <name evidence="10" type="ORF">CU097_005382</name>
</gene>
<comment type="caution">
    <text evidence="10">The sequence shown here is derived from an EMBL/GenBank/DDBJ whole genome shotgun (WGS) entry which is preliminary data.</text>
</comment>
<evidence type="ECO:0000256" key="4">
    <source>
        <dbReference type="ARBA" id="ARBA00023204"/>
    </source>
</evidence>
<dbReference type="Pfam" id="PF10403">
    <property type="entry name" value="BHD_1"/>
    <property type="match status" value="1"/>
</dbReference>
<protein>
    <recommendedName>
        <fullName evidence="12">DNA repair protein rad4</fullName>
    </recommendedName>
</protein>
<dbReference type="GO" id="GO:0006298">
    <property type="term" value="P:mismatch repair"/>
    <property type="evidence" value="ECO:0007669"/>
    <property type="project" value="TreeGrafter"/>
</dbReference>
<feature type="region of interest" description="Disordered" evidence="6">
    <location>
        <begin position="329"/>
        <end position="361"/>
    </location>
</feature>
<evidence type="ECO:0000259" key="7">
    <source>
        <dbReference type="SMART" id="SM01030"/>
    </source>
</evidence>
<evidence type="ECO:0000256" key="3">
    <source>
        <dbReference type="ARBA" id="ARBA00022763"/>
    </source>
</evidence>
<accession>A0A367J619</accession>
<feature type="compositionally biased region" description="Basic and acidic residues" evidence="6">
    <location>
        <begin position="344"/>
        <end position="353"/>
    </location>
</feature>
<dbReference type="GO" id="GO:0071942">
    <property type="term" value="C:XPC complex"/>
    <property type="evidence" value="ECO:0007669"/>
    <property type="project" value="TreeGrafter"/>
</dbReference>
<dbReference type="PANTHER" id="PTHR12135:SF0">
    <property type="entry name" value="DNA REPAIR PROTEIN COMPLEMENTING XP-C CELLS"/>
    <property type="match status" value="1"/>
</dbReference>
<keyword evidence="5" id="KW-0539">Nucleus</keyword>